<evidence type="ECO:0000256" key="1">
    <source>
        <dbReference type="SAM" id="SignalP"/>
    </source>
</evidence>
<feature type="chain" id="PRO_5020911260" description="Saposin B-type domain-containing protein" evidence="1">
    <location>
        <begin position="19"/>
        <end position="177"/>
    </location>
</feature>
<sequence length="177" mass="19081">MIKTLILFVFTLVVLSTAQDPIANYVYSSVTTFCTVSEIECVENKIATQFCGGATAQDVFDNFVQTLSECIGMQTLSVALSYLSKVKNDLGDDFDAVRQACADAAAQTADPVIADTTQYCGSGNAAVLAQAANYANQQFGQSLFNNAYQAIGAINPNDWTICRNDLANVIMFQNFGY</sequence>
<protein>
    <recommendedName>
        <fullName evidence="4">Saposin B-type domain-containing protein</fullName>
    </recommendedName>
</protein>
<dbReference type="Proteomes" id="UP000298663">
    <property type="component" value="Unassembled WGS sequence"/>
</dbReference>
<dbReference type="OrthoDB" id="5829705at2759"/>
<accession>A0A4U5LPR4</accession>
<reference evidence="2 3" key="1">
    <citation type="journal article" date="2015" name="Genome Biol.">
        <title>Comparative genomics of Steinernema reveals deeply conserved gene regulatory networks.</title>
        <authorList>
            <person name="Dillman A.R."/>
            <person name="Macchietto M."/>
            <person name="Porter C.F."/>
            <person name="Rogers A."/>
            <person name="Williams B."/>
            <person name="Antoshechkin I."/>
            <person name="Lee M.M."/>
            <person name="Goodwin Z."/>
            <person name="Lu X."/>
            <person name="Lewis E.E."/>
            <person name="Goodrich-Blair H."/>
            <person name="Stock S.P."/>
            <person name="Adams B.J."/>
            <person name="Sternberg P.W."/>
            <person name="Mortazavi A."/>
        </authorList>
    </citation>
    <scope>NUCLEOTIDE SEQUENCE [LARGE SCALE GENOMIC DNA]</scope>
    <source>
        <strain evidence="2 3">ALL</strain>
    </source>
</reference>
<dbReference type="EMBL" id="AZBU02000014">
    <property type="protein sequence ID" value="TKR57927.1"/>
    <property type="molecule type" value="Genomic_DNA"/>
</dbReference>
<proteinExistence type="predicted"/>
<organism evidence="2 3">
    <name type="scientific">Steinernema carpocapsae</name>
    <name type="common">Entomopathogenic nematode</name>
    <dbReference type="NCBI Taxonomy" id="34508"/>
    <lineage>
        <taxon>Eukaryota</taxon>
        <taxon>Metazoa</taxon>
        <taxon>Ecdysozoa</taxon>
        <taxon>Nematoda</taxon>
        <taxon>Chromadorea</taxon>
        <taxon>Rhabditida</taxon>
        <taxon>Tylenchina</taxon>
        <taxon>Panagrolaimomorpha</taxon>
        <taxon>Strongyloidoidea</taxon>
        <taxon>Steinernematidae</taxon>
        <taxon>Steinernema</taxon>
    </lineage>
</organism>
<reference evidence="2 3" key="2">
    <citation type="journal article" date="2019" name="G3 (Bethesda)">
        <title>Hybrid Assembly of the Genome of the Entomopathogenic Nematode Steinernema carpocapsae Identifies the X-Chromosome.</title>
        <authorList>
            <person name="Serra L."/>
            <person name="Macchietto M."/>
            <person name="Macias-Munoz A."/>
            <person name="McGill C.J."/>
            <person name="Rodriguez I.M."/>
            <person name="Rodriguez B."/>
            <person name="Murad R."/>
            <person name="Mortazavi A."/>
        </authorList>
    </citation>
    <scope>NUCLEOTIDE SEQUENCE [LARGE SCALE GENOMIC DNA]</scope>
    <source>
        <strain evidence="2 3">ALL</strain>
    </source>
</reference>
<gene>
    <name evidence="2" type="ORF">L596_030567</name>
</gene>
<dbReference type="AlphaFoldDB" id="A0A4U5LPR4"/>
<keyword evidence="3" id="KW-1185">Reference proteome</keyword>
<keyword evidence="1" id="KW-0732">Signal</keyword>
<comment type="caution">
    <text evidence="2">The sequence shown here is derived from an EMBL/GenBank/DDBJ whole genome shotgun (WGS) entry which is preliminary data.</text>
</comment>
<evidence type="ECO:0008006" key="4">
    <source>
        <dbReference type="Google" id="ProtNLM"/>
    </source>
</evidence>
<feature type="signal peptide" evidence="1">
    <location>
        <begin position="1"/>
        <end position="18"/>
    </location>
</feature>
<evidence type="ECO:0000313" key="3">
    <source>
        <dbReference type="Proteomes" id="UP000298663"/>
    </source>
</evidence>
<name>A0A4U5LPR4_STECR</name>
<evidence type="ECO:0000313" key="2">
    <source>
        <dbReference type="EMBL" id="TKR57927.1"/>
    </source>
</evidence>